<dbReference type="SUPFAM" id="SSF54909">
    <property type="entry name" value="Dimeric alpha+beta barrel"/>
    <property type="match status" value="1"/>
</dbReference>
<proteinExistence type="inferred from homology"/>
<name>A0A1M6DFV7_9PROT</name>
<organism evidence="3 4">
    <name type="scientific">Muricoccus roseus</name>
    <dbReference type="NCBI Taxonomy" id="198092"/>
    <lineage>
        <taxon>Bacteria</taxon>
        <taxon>Pseudomonadati</taxon>
        <taxon>Pseudomonadota</taxon>
        <taxon>Alphaproteobacteria</taxon>
        <taxon>Acetobacterales</taxon>
        <taxon>Roseomonadaceae</taxon>
        <taxon>Muricoccus</taxon>
    </lineage>
</organism>
<feature type="domain" description="YCII-related" evidence="2">
    <location>
        <begin position="20"/>
        <end position="82"/>
    </location>
</feature>
<dbReference type="EMBL" id="FQZF01000004">
    <property type="protein sequence ID" value="SHI72227.1"/>
    <property type="molecule type" value="Genomic_DNA"/>
</dbReference>
<evidence type="ECO:0000313" key="3">
    <source>
        <dbReference type="EMBL" id="SHI72227.1"/>
    </source>
</evidence>
<dbReference type="InterPro" id="IPR005545">
    <property type="entry name" value="YCII"/>
</dbReference>
<dbReference type="AlphaFoldDB" id="A0A1M6DFV7"/>
<evidence type="ECO:0000259" key="2">
    <source>
        <dbReference type="Pfam" id="PF03795"/>
    </source>
</evidence>
<accession>A0A1M6DFV7</accession>
<keyword evidence="4" id="KW-1185">Reference proteome</keyword>
<comment type="similarity">
    <text evidence="1">Belongs to the YciI family.</text>
</comment>
<sequence>MYFLFRLLAPRPSFPGDMTPEEGALMQAHAAYWSGLMAQGRVVGFGPVADPRGVYGLCIFQAPDAEAAAALLGGDPVLAAGRGFGSELHPMLGCSHPGGAA</sequence>
<dbReference type="Pfam" id="PF03795">
    <property type="entry name" value="YCII"/>
    <property type="match status" value="1"/>
</dbReference>
<dbReference type="OrthoDB" id="6928805at2"/>
<protein>
    <submittedName>
        <fullName evidence="3">YCII-related domain-containing protein</fullName>
    </submittedName>
</protein>
<dbReference type="Proteomes" id="UP000184387">
    <property type="component" value="Unassembled WGS sequence"/>
</dbReference>
<dbReference type="InterPro" id="IPR011008">
    <property type="entry name" value="Dimeric_a/b-barrel"/>
</dbReference>
<evidence type="ECO:0000313" key="4">
    <source>
        <dbReference type="Proteomes" id="UP000184387"/>
    </source>
</evidence>
<evidence type="ECO:0000256" key="1">
    <source>
        <dbReference type="ARBA" id="ARBA00007689"/>
    </source>
</evidence>
<gene>
    <name evidence="3" type="ORF">SAMN02745194_00938</name>
</gene>
<reference evidence="3 4" key="1">
    <citation type="submission" date="2016-11" db="EMBL/GenBank/DDBJ databases">
        <authorList>
            <person name="Jaros S."/>
            <person name="Januszkiewicz K."/>
            <person name="Wedrychowicz H."/>
        </authorList>
    </citation>
    <scope>NUCLEOTIDE SEQUENCE [LARGE SCALE GENOMIC DNA]</scope>
    <source>
        <strain evidence="3 4">DSM 14916</strain>
    </source>
</reference>
<dbReference type="STRING" id="198092.SAMN02745194_00938"/>
<dbReference type="RefSeq" id="WP_073132001.1">
    <property type="nucleotide sequence ID" value="NZ_FQZF01000004.1"/>
</dbReference>